<organism evidence="2 3">
    <name type="scientific">Brassica campestris</name>
    <name type="common">Field mustard</name>
    <dbReference type="NCBI Taxonomy" id="3711"/>
    <lineage>
        <taxon>Eukaryota</taxon>
        <taxon>Viridiplantae</taxon>
        <taxon>Streptophyta</taxon>
        <taxon>Embryophyta</taxon>
        <taxon>Tracheophyta</taxon>
        <taxon>Spermatophyta</taxon>
        <taxon>Magnoliopsida</taxon>
        <taxon>eudicotyledons</taxon>
        <taxon>Gunneridae</taxon>
        <taxon>Pentapetalae</taxon>
        <taxon>rosids</taxon>
        <taxon>malvids</taxon>
        <taxon>Brassicales</taxon>
        <taxon>Brassicaceae</taxon>
        <taxon>Brassiceae</taxon>
        <taxon>Brassica</taxon>
    </lineage>
</organism>
<dbReference type="Pfam" id="PF07734">
    <property type="entry name" value="FBA_1"/>
    <property type="match status" value="1"/>
</dbReference>
<gene>
    <name evidence="2" type="ORF">BRAPAZ1V2_A05P33650.2</name>
</gene>
<dbReference type="AlphaFoldDB" id="A0A8D9DJP5"/>
<dbReference type="Proteomes" id="UP000694005">
    <property type="component" value="Chromosome A05"/>
</dbReference>
<name>A0A8D9DJP5_BRACM</name>
<reference evidence="2 3" key="1">
    <citation type="submission" date="2021-07" db="EMBL/GenBank/DDBJ databases">
        <authorList>
            <consortium name="Genoscope - CEA"/>
            <person name="William W."/>
        </authorList>
    </citation>
    <scope>NUCLEOTIDE SEQUENCE [LARGE SCALE GENOMIC DNA]</scope>
</reference>
<dbReference type="PROSITE" id="PS51257">
    <property type="entry name" value="PROKAR_LIPOPROTEIN"/>
    <property type="match status" value="1"/>
</dbReference>
<protein>
    <recommendedName>
        <fullName evidence="1">F-box associated beta-propeller type 1 domain-containing protein</fullName>
    </recommendedName>
</protein>
<dbReference type="InterPro" id="IPR006527">
    <property type="entry name" value="F-box-assoc_dom_typ1"/>
</dbReference>
<feature type="domain" description="F-box associated beta-propeller type 1" evidence="1">
    <location>
        <begin position="60"/>
        <end position="170"/>
    </location>
</feature>
<accession>A0A8D9DJP5</accession>
<dbReference type="Gramene" id="A05p33650.2_BraZ1">
    <property type="protein sequence ID" value="A05p33650.2_BraZ1.CDS"/>
    <property type="gene ID" value="A05g33650.2_BraZ1"/>
</dbReference>
<sequence length="185" mass="21193">MQQRVQNLEGVSSWTCWMSACLVDYEIYDFTSNSWRLVVKTVKDREIPYDVLIFQQRGLDQKLCLFTSRVEMYDIIDIWMATKIKSTGDMSWSNLLTVKRTHQIFTGMSFLADRENKVIVLRTGTGPTKDKNSSTCLHFVGTDKYIRVDHHDVGSESSLPGRCDPTLVQIQRGSLGLGTWKAPMM</sequence>
<evidence type="ECO:0000313" key="3">
    <source>
        <dbReference type="Proteomes" id="UP000694005"/>
    </source>
</evidence>
<evidence type="ECO:0000259" key="1">
    <source>
        <dbReference type="Pfam" id="PF07734"/>
    </source>
</evidence>
<proteinExistence type="predicted"/>
<evidence type="ECO:0000313" key="2">
    <source>
        <dbReference type="EMBL" id="CAG7876844.1"/>
    </source>
</evidence>
<dbReference type="EMBL" id="LS974621">
    <property type="protein sequence ID" value="CAG7876844.1"/>
    <property type="molecule type" value="Genomic_DNA"/>
</dbReference>